<organism evidence="1 2">
    <name type="scientific">Datura stramonium</name>
    <name type="common">Jimsonweed</name>
    <name type="synonym">Common thornapple</name>
    <dbReference type="NCBI Taxonomy" id="4076"/>
    <lineage>
        <taxon>Eukaryota</taxon>
        <taxon>Viridiplantae</taxon>
        <taxon>Streptophyta</taxon>
        <taxon>Embryophyta</taxon>
        <taxon>Tracheophyta</taxon>
        <taxon>Spermatophyta</taxon>
        <taxon>Magnoliopsida</taxon>
        <taxon>eudicotyledons</taxon>
        <taxon>Gunneridae</taxon>
        <taxon>Pentapetalae</taxon>
        <taxon>asterids</taxon>
        <taxon>lamiids</taxon>
        <taxon>Solanales</taxon>
        <taxon>Solanaceae</taxon>
        <taxon>Solanoideae</taxon>
        <taxon>Datureae</taxon>
        <taxon>Datura</taxon>
    </lineage>
</organism>
<protein>
    <submittedName>
        <fullName evidence="1">Uncharacterized protein</fullName>
    </submittedName>
</protein>
<reference evidence="1 2" key="1">
    <citation type="journal article" date="2021" name="BMC Genomics">
        <title>Datura genome reveals duplications of psychoactive alkaloid biosynthetic genes and high mutation rate following tissue culture.</title>
        <authorList>
            <person name="Rajewski A."/>
            <person name="Carter-House D."/>
            <person name="Stajich J."/>
            <person name="Litt A."/>
        </authorList>
    </citation>
    <scope>NUCLEOTIDE SEQUENCE [LARGE SCALE GENOMIC DNA]</scope>
    <source>
        <strain evidence="1">AR-01</strain>
    </source>
</reference>
<gene>
    <name evidence="1" type="ORF">HAX54_007394</name>
</gene>
<accession>A0ABS8RVL5</accession>
<name>A0ABS8RVL5_DATST</name>
<comment type="caution">
    <text evidence="1">The sequence shown here is derived from an EMBL/GenBank/DDBJ whole genome shotgun (WGS) entry which is preliminary data.</text>
</comment>
<evidence type="ECO:0000313" key="2">
    <source>
        <dbReference type="Proteomes" id="UP000823775"/>
    </source>
</evidence>
<sequence>MVELNRDGQGSDNGSNLLVRFLGKLCQKSIFCPISVERWDRMPDAKMHLQWQLIEENFEFDYVAGIKWVMHTLCERWRAYKYKVRCDCFYPNKNKEELLANPPENVDSTEDKMKLLLYGLAVGLGS</sequence>
<evidence type="ECO:0000313" key="1">
    <source>
        <dbReference type="EMBL" id="MCD7450598.1"/>
    </source>
</evidence>
<dbReference type="Proteomes" id="UP000823775">
    <property type="component" value="Unassembled WGS sequence"/>
</dbReference>
<keyword evidence="2" id="KW-1185">Reference proteome</keyword>
<proteinExistence type="predicted"/>
<dbReference type="PANTHER" id="PTHR33144">
    <property type="entry name" value="OS10G0409366 PROTEIN-RELATED"/>
    <property type="match status" value="1"/>
</dbReference>
<dbReference type="EMBL" id="JACEIK010000138">
    <property type="protein sequence ID" value="MCD7450598.1"/>
    <property type="molecule type" value="Genomic_DNA"/>
</dbReference>
<dbReference type="PANTHER" id="PTHR33144:SF49">
    <property type="entry name" value="TRANSPOSASE, PTTA_EN_SPM, PLANT"/>
    <property type="match status" value="1"/>
</dbReference>